<dbReference type="EMBL" id="VSRR010003088">
    <property type="protein sequence ID" value="MPC34604.1"/>
    <property type="molecule type" value="Genomic_DNA"/>
</dbReference>
<proteinExistence type="predicted"/>
<name>A0A5B7EQF4_PORTR</name>
<sequence>MVLKVRQTKGLDTRITSCLAHDGSDDQSQELIDENGCSVDDEIMPPLRWPTRHSRRLNSQTVTTYTCAAPCWSAWAPPVCGRLSNRIGRRMGGSGQGSIQPVHDLQDLVTSPPQTPRGNNRALTNKIVDKVEVFNSVEVRAPGIESQPNLVKQYRTDRGPAVDSVNFFSDENMFCVTPYKMILAFGVLLTVLLVAMLFSLYSCVKARVLKARLQPPHHHAEPPRHSPVTSPYYRFAH</sequence>
<accession>A0A5B7EQF4</accession>
<comment type="caution">
    <text evidence="2">The sequence shown here is derived from an EMBL/GenBank/DDBJ whole genome shotgun (WGS) entry which is preliminary data.</text>
</comment>
<dbReference type="AlphaFoldDB" id="A0A5B7EQF4"/>
<dbReference type="Proteomes" id="UP000324222">
    <property type="component" value="Unassembled WGS sequence"/>
</dbReference>
<keyword evidence="1" id="KW-0472">Membrane</keyword>
<evidence type="ECO:0000256" key="1">
    <source>
        <dbReference type="SAM" id="Phobius"/>
    </source>
</evidence>
<evidence type="ECO:0000313" key="2">
    <source>
        <dbReference type="EMBL" id="MPC34604.1"/>
    </source>
</evidence>
<keyword evidence="1" id="KW-1133">Transmembrane helix</keyword>
<keyword evidence="1" id="KW-0812">Transmembrane</keyword>
<dbReference type="OrthoDB" id="6351704at2759"/>
<dbReference type="PANTHER" id="PTHR46560:SF5">
    <property type="entry name" value="CYPHER, ISOFORM B"/>
    <property type="match status" value="1"/>
</dbReference>
<organism evidence="2 3">
    <name type="scientific">Portunus trituberculatus</name>
    <name type="common">Swimming crab</name>
    <name type="synonym">Neptunus trituberculatus</name>
    <dbReference type="NCBI Taxonomy" id="210409"/>
    <lineage>
        <taxon>Eukaryota</taxon>
        <taxon>Metazoa</taxon>
        <taxon>Ecdysozoa</taxon>
        <taxon>Arthropoda</taxon>
        <taxon>Crustacea</taxon>
        <taxon>Multicrustacea</taxon>
        <taxon>Malacostraca</taxon>
        <taxon>Eumalacostraca</taxon>
        <taxon>Eucarida</taxon>
        <taxon>Decapoda</taxon>
        <taxon>Pleocyemata</taxon>
        <taxon>Brachyura</taxon>
        <taxon>Eubrachyura</taxon>
        <taxon>Portunoidea</taxon>
        <taxon>Portunidae</taxon>
        <taxon>Portuninae</taxon>
        <taxon>Portunus</taxon>
    </lineage>
</organism>
<feature type="transmembrane region" description="Helical" evidence="1">
    <location>
        <begin position="181"/>
        <end position="204"/>
    </location>
</feature>
<keyword evidence="3" id="KW-1185">Reference proteome</keyword>
<evidence type="ECO:0000313" key="3">
    <source>
        <dbReference type="Proteomes" id="UP000324222"/>
    </source>
</evidence>
<dbReference type="PANTHER" id="PTHR46560">
    <property type="entry name" value="CYPHER, ISOFORM B"/>
    <property type="match status" value="1"/>
</dbReference>
<reference evidence="2 3" key="1">
    <citation type="submission" date="2019-05" db="EMBL/GenBank/DDBJ databases">
        <title>Another draft genome of Portunus trituberculatus and its Hox gene families provides insights of decapod evolution.</title>
        <authorList>
            <person name="Jeong J.-H."/>
            <person name="Song I."/>
            <person name="Kim S."/>
            <person name="Choi T."/>
            <person name="Kim D."/>
            <person name="Ryu S."/>
            <person name="Kim W."/>
        </authorList>
    </citation>
    <scope>NUCLEOTIDE SEQUENCE [LARGE SCALE GENOMIC DNA]</scope>
    <source>
        <tissue evidence="2">Muscle</tissue>
    </source>
</reference>
<protein>
    <submittedName>
        <fullName evidence="2">Uncharacterized protein</fullName>
    </submittedName>
</protein>
<gene>
    <name evidence="2" type="ORF">E2C01_027999</name>
</gene>